<reference evidence="2" key="1">
    <citation type="submission" date="2021-02" db="EMBL/GenBank/DDBJ databases">
        <authorList>
            <person name="Dougan E. K."/>
            <person name="Rhodes N."/>
            <person name="Thang M."/>
            <person name="Chan C."/>
        </authorList>
    </citation>
    <scope>NUCLEOTIDE SEQUENCE</scope>
</reference>
<dbReference type="EMBL" id="CAJNIZ010047104">
    <property type="protein sequence ID" value="CAE7762409.1"/>
    <property type="molecule type" value="Genomic_DNA"/>
</dbReference>
<name>A0A812Y4A5_SYMPI</name>
<protein>
    <submittedName>
        <fullName evidence="2">Galc protein</fullName>
    </submittedName>
</protein>
<sequence>ARIRNPAIVVYAAPWTFPNWLGLENGTESEFYSDDALDYIVSWLQCAQETGAGTVEYVGNRPRPSSTDLLGQRQAHSLPPWRWVVALREALDDAGFNETRLVLPDSEYDATVEALWSKEPAFASAMADGVM</sequence>
<accession>A0A812Y4A5</accession>
<proteinExistence type="predicted"/>
<keyword evidence="3" id="KW-1185">Reference proteome</keyword>
<dbReference type="AlphaFoldDB" id="A0A812Y4A5"/>
<feature type="domain" description="Glycosyl hydrolase family 59 catalytic" evidence="1">
    <location>
        <begin position="1"/>
        <end position="126"/>
    </location>
</feature>
<dbReference type="OrthoDB" id="421240at2759"/>
<evidence type="ECO:0000313" key="3">
    <source>
        <dbReference type="Proteomes" id="UP000649617"/>
    </source>
</evidence>
<evidence type="ECO:0000259" key="1">
    <source>
        <dbReference type="Pfam" id="PF02057"/>
    </source>
</evidence>
<gene>
    <name evidence="2" type="primary">galc</name>
    <name evidence="2" type="ORF">SPIL2461_LOCUS22269</name>
</gene>
<dbReference type="Gene3D" id="3.20.20.70">
    <property type="entry name" value="Aldolase class I"/>
    <property type="match status" value="1"/>
</dbReference>
<dbReference type="InterPro" id="IPR049161">
    <property type="entry name" value="GH59_cat"/>
</dbReference>
<feature type="non-terminal residue" evidence="2">
    <location>
        <position position="131"/>
    </location>
</feature>
<comment type="caution">
    <text evidence="2">The sequence shown here is derived from an EMBL/GenBank/DDBJ whole genome shotgun (WGS) entry which is preliminary data.</text>
</comment>
<dbReference type="Proteomes" id="UP000649617">
    <property type="component" value="Unassembled WGS sequence"/>
</dbReference>
<feature type="non-terminal residue" evidence="2">
    <location>
        <position position="1"/>
    </location>
</feature>
<organism evidence="2 3">
    <name type="scientific">Symbiodinium pilosum</name>
    <name type="common">Dinoflagellate</name>
    <dbReference type="NCBI Taxonomy" id="2952"/>
    <lineage>
        <taxon>Eukaryota</taxon>
        <taxon>Sar</taxon>
        <taxon>Alveolata</taxon>
        <taxon>Dinophyceae</taxon>
        <taxon>Suessiales</taxon>
        <taxon>Symbiodiniaceae</taxon>
        <taxon>Symbiodinium</taxon>
    </lineage>
</organism>
<dbReference type="InterPro" id="IPR013785">
    <property type="entry name" value="Aldolase_TIM"/>
</dbReference>
<dbReference type="Pfam" id="PF02057">
    <property type="entry name" value="Glyco_hydro_59"/>
    <property type="match status" value="1"/>
</dbReference>
<evidence type="ECO:0000313" key="2">
    <source>
        <dbReference type="EMBL" id="CAE7762409.1"/>
    </source>
</evidence>